<dbReference type="EMBL" id="LAZR01011703">
    <property type="protein sequence ID" value="KKM60306.1"/>
    <property type="molecule type" value="Genomic_DNA"/>
</dbReference>
<gene>
    <name evidence="1" type="ORF">LCGC14_1543170</name>
</gene>
<sequence>MNSFNYKFITILGEADIGLYGLNCDAYTSHPWSDCKCRKQHTCVITGDIIRKGETCFRPLVNGYNRYHRISVAGMEWLKLLAKCPVLIQWDIQVEGVE</sequence>
<protein>
    <submittedName>
        <fullName evidence="1">Uncharacterized protein</fullName>
    </submittedName>
</protein>
<evidence type="ECO:0000313" key="1">
    <source>
        <dbReference type="EMBL" id="KKM60306.1"/>
    </source>
</evidence>
<organism evidence="1">
    <name type="scientific">marine sediment metagenome</name>
    <dbReference type="NCBI Taxonomy" id="412755"/>
    <lineage>
        <taxon>unclassified sequences</taxon>
        <taxon>metagenomes</taxon>
        <taxon>ecological metagenomes</taxon>
    </lineage>
</organism>
<name>A0A0F9JDE4_9ZZZZ</name>
<reference evidence="1" key="1">
    <citation type="journal article" date="2015" name="Nature">
        <title>Complex archaea that bridge the gap between prokaryotes and eukaryotes.</title>
        <authorList>
            <person name="Spang A."/>
            <person name="Saw J.H."/>
            <person name="Jorgensen S.L."/>
            <person name="Zaremba-Niedzwiedzka K."/>
            <person name="Martijn J."/>
            <person name="Lind A.E."/>
            <person name="van Eijk R."/>
            <person name="Schleper C."/>
            <person name="Guy L."/>
            <person name="Ettema T.J."/>
        </authorList>
    </citation>
    <scope>NUCLEOTIDE SEQUENCE</scope>
</reference>
<dbReference type="AlphaFoldDB" id="A0A0F9JDE4"/>
<proteinExistence type="predicted"/>
<accession>A0A0F9JDE4</accession>
<comment type="caution">
    <text evidence="1">The sequence shown here is derived from an EMBL/GenBank/DDBJ whole genome shotgun (WGS) entry which is preliminary data.</text>
</comment>